<keyword evidence="2" id="KW-0645">Protease</keyword>
<evidence type="ECO:0000256" key="1">
    <source>
        <dbReference type="ARBA" id="ARBA00006247"/>
    </source>
</evidence>
<feature type="domain" description="Peptidase M20 dimerisation" evidence="6">
    <location>
        <begin position="285"/>
        <end position="441"/>
    </location>
</feature>
<evidence type="ECO:0000313" key="8">
    <source>
        <dbReference type="Proteomes" id="UP000422736"/>
    </source>
</evidence>
<evidence type="ECO:0000256" key="3">
    <source>
        <dbReference type="ARBA" id="ARBA00022723"/>
    </source>
</evidence>
<evidence type="ECO:0000256" key="2">
    <source>
        <dbReference type="ARBA" id="ARBA00022670"/>
    </source>
</evidence>
<dbReference type="InterPro" id="IPR047177">
    <property type="entry name" value="Pept_M20A"/>
</dbReference>
<dbReference type="CDD" id="cd05674">
    <property type="entry name" value="M20_yscS"/>
    <property type="match status" value="1"/>
</dbReference>
<dbReference type="InterPro" id="IPR002933">
    <property type="entry name" value="Peptidase_M20"/>
</dbReference>
<dbReference type="PANTHER" id="PTHR45962">
    <property type="entry name" value="N-FATTY-ACYL-AMINO ACID SYNTHASE/HYDROLASE PM20D1"/>
    <property type="match status" value="1"/>
</dbReference>
<evidence type="ECO:0000313" key="7">
    <source>
        <dbReference type="EMBL" id="QGN13840.1"/>
    </source>
</evidence>
<reference evidence="7 8" key="1">
    <citation type="submission" date="2016-03" db="EMBL/GenBank/DDBJ databases">
        <title>How can Kluyveromyces marxianus grow so fast - potential evolutionary course in Saccharomyces Complex revealed by comparative genomics.</title>
        <authorList>
            <person name="Mo W."/>
            <person name="Lu W."/>
            <person name="Yang X."/>
            <person name="Qi J."/>
            <person name="Lv H."/>
        </authorList>
    </citation>
    <scope>NUCLEOTIDE SEQUENCE [LARGE SCALE GENOMIC DNA]</scope>
    <source>
        <strain evidence="7 8">FIM1</strain>
    </source>
</reference>
<dbReference type="SUPFAM" id="SSF55031">
    <property type="entry name" value="Bacterial exopeptidase dimerisation domain"/>
    <property type="match status" value="1"/>
</dbReference>
<keyword evidence="8" id="KW-1185">Reference proteome</keyword>
<dbReference type="Pfam" id="PF07687">
    <property type="entry name" value="M20_dimer"/>
    <property type="match status" value="1"/>
</dbReference>
<comment type="similarity">
    <text evidence="1">Belongs to the peptidase M20A family.</text>
</comment>
<dbReference type="InterPro" id="IPR036264">
    <property type="entry name" value="Bact_exopeptidase_dim_dom"/>
</dbReference>
<dbReference type="Pfam" id="PF01546">
    <property type="entry name" value="Peptidase_M20"/>
    <property type="match status" value="1"/>
</dbReference>
<evidence type="ECO:0000256" key="4">
    <source>
        <dbReference type="ARBA" id="ARBA00022801"/>
    </source>
</evidence>
<dbReference type="InterPro" id="IPR011650">
    <property type="entry name" value="Peptidase_M20_dimer"/>
</dbReference>
<name>A0ABX6EQV8_KLUMA</name>
<gene>
    <name evidence="7" type="primary">CPS1</name>
    <name evidence="7" type="ORF">FIM1_486</name>
</gene>
<protein>
    <recommendedName>
        <fullName evidence="6">Peptidase M20 dimerisation domain-containing protein</fullName>
    </recommendedName>
</protein>
<sequence>MMKHEKDLDPPRVFSKRLLASLAATICLTGAGYIWHQNPEQFKWNLDYFEASQGVNYDSVCLETKPIAPSNVESLNKVLHDPEYKKEAIKKLSGALKIPTEIQDTNPSPSEDLDYYSEFFKFHKYLEEQYPLVHKHLKRELVNEVGLVYTWKGSKPELKPIMFTAHQDVVPVNKNTWKSWTYPPFSGHYDEETDLIWGRGAIDCKNLLLGELASIELLLSEGYTPERSVVLSFGFDEESSGLLGANYLSKFLQERYGDDGIYALVDEGGAISAISENTYVATPVTAEKGYVDLHFSVHGHGGHSSVPPDHTTIGIASDLISLLEDNPYDYTFTEENPVYGYLTCKAKFDDTIPEPIKKAIIEAPSSKAKRNQLFEWLDQLKPLRELFRTSQAVDIISGGLKANALPEVTTFLVNHRIDVTSSVEATINKDLQHVKDIASKYDLGITVDGQVLSPATSNGYIEITSEKALEPAPNSPTKNSTVWDLFTGTIQDVFTNHIFAGQDIDFYVTTSMSSGNTDTKYYWPLTKNIYRFFPVVFDPEVMKIVHSVNEHVSADSHLQVIAFFYEYILNVNEYAANEA</sequence>
<accession>A0ABX6EQV8</accession>
<dbReference type="PANTHER" id="PTHR45962:SF1">
    <property type="entry name" value="N-FATTY-ACYL-AMINO ACID SYNTHASE_HYDROLASE PM20D1"/>
    <property type="match status" value="1"/>
</dbReference>
<dbReference type="Proteomes" id="UP000422736">
    <property type="component" value="Chromosome 1"/>
</dbReference>
<dbReference type="SUPFAM" id="SSF53187">
    <property type="entry name" value="Zn-dependent exopeptidases"/>
    <property type="match status" value="1"/>
</dbReference>
<dbReference type="InterPro" id="IPR017141">
    <property type="entry name" value="Pept_M20_carboxypep"/>
</dbReference>
<proteinExistence type="inferred from homology"/>
<keyword evidence="4" id="KW-0378">Hydrolase</keyword>
<organism evidence="7 8">
    <name type="scientific">Kluyveromyces marxianus</name>
    <name type="common">Yeast</name>
    <name type="synonym">Candida kefyr</name>
    <dbReference type="NCBI Taxonomy" id="4911"/>
    <lineage>
        <taxon>Eukaryota</taxon>
        <taxon>Fungi</taxon>
        <taxon>Dikarya</taxon>
        <taxon>Ascomycota</taxon>
        <taxon>Saccharomycotina</taxon>
        <taxon>Saccharomycetes</taxon>
        <taxon>Saccharomycetales</taxon>
        <taxon>Saccharomycetaceae</taxon>
        <taxon>Kluyveromyces</taxon>
    </lineage>
</organism>
<evidence type="ECO:0000256" key="5">
    <source>
        <dbReference type="ARBA" id="ARBA00022833"/>
    </source>
</evidence>
<dbReference type="Gene3D" id="3.40.630.10">
    <property type="entry name" value="Zn peptidases"/>
    <property type="match status" value="1"/>
</dbReference>
<dbReference type="PIRSF" id="PIRSF037217">
    <property type="entry name" value="Carboxypeptidase_S"/>
    <property type="match status" value="1"/>
</dbReference>
<evidence type="ECO:0000259" key="6">
    <source>
        <dbReference type="Pfam" id="PF07687"/>
    </source>
</evidence>
<dbReference type="InterPro" id="IPR001261">
    <property type="entry name" value="ArgE/DapE_CS"/>
</dbReference>
<dbReference type="PROSITE" id="PS00759">
    <property type="entry name" value="ARGE_DAPE_CPG2_2"/>
    <property type="match status" value="1"/>
</dbReference>
<keyword evidence="3" id="KW-0479">Metal-binding</keyword>
<dbReference type="Gene3D" id="1.10.150.900">
    <property type="match status" value="1"/>
</dbReference>
<dbReference type="Gene3D" id="3.30.70.360">
    <property type="match status" value="1"/>
</dbReference>
<dbReference type="PROSITE" id="PS00758">
    <property type="entry name" value="ARGE_DAPE_CPG2_1"/>
    <property type="match status" value="1"/>
</dbReference>
<dbReference type="EMBL" id="CP015054">
    <property type="protein sequence ID" value="QGN13840.1"/>
    <property type="molecule type" value="Genomic_DNA"/>
</dbReference>
<keyword evidence="5" id="KW-0862">Zinc</keyword>